<keyword evidence="3" id="KW-1185">Reference proteome</keyword>
<evidence type="ECO:0000313" key="2">
    <source>
        <dbReference type="EMBL" id="KAF9763018.1"/>
    </source>
</evidence>
<feature type="chain" id="PRO_5040336620" evidence="1">
    <location>
        <begin position="20"/>
        <end position="278"/>
    </location>
</feature>
<comment type="caution">
    <text evidence="2">The sequence shown here is derived from an EMBL/GenBank/DDBJ whole genome shotgun (WGS) entry which is preliminary data.</text>
</comment>
<dbReference type="EMBL" id="SBJO01000111">
    <property type="protein sequence ID" value="KAF9763018.1"/>
    <property type="molecule type" value="Genomic_DNA"/>
</dbReference>
<evidence type="ECO:0000313" key="3">
    <source>
        <dbReference type="Proteomes" id="UP000740883"/>
    </source>
</evidence>
<dbReference type="Proteomes" id="UP000740883">
    <property type="component" value="Unassembled WGS sequence"/>
</dbReference>
<name>A0A9P6GZS7_9MICR</name>
<keyword evidence="1" id="KW-0732">Signal</keyword>
<protein>
    <submittedName>
        <fullName evidence="2">Uncharacterized protein</fullName>
    </submittedName>
</protein>
<sequence>MNFLYLVLIDFIFPNPTTQTNTGASFIYLTPTTEEYSYECDLCKRNKDSNEHKLTRLTVKNEDFILLRESEYDGYIFHPTTFISSNENLDKLISKSNSAVCEVIKYYNLPVTKNGILNATFYSSFLNMYKSPKIGTYLNEKSAVLFTNIIFLTVNYIREIINLIKKQDVEVLMEHQYKSIEETLEYVNLVFCDINRMKRDELKMNYYILLVRLFFKRMLGLKEFSQKSSDCKLKKFLIQNIENSTIYSFHNVFEMDSNGEASKNLIERVIQAIDLHYF</sequence>
<feature type="signal peptide" evidence="1">
    <location>
        <begin position="1"/>
        <end position="19"/>
    </location>
</feature>
<reference evidence="2 3" key="1">
    <citation type="journal article" date="2020" name="Genome Biol. Evol.">
        <title>Comparative genomics of strictly vertically transmitted, feminizing microsporidia endosymbionts of amphipod crustaceans.</title>
        <authorList>
            <person name="Cormier A."/>
            <person name="Chebbi M.A."/>
            <person name="Giraud I."/>
            <person name="Wattier R."/>
            <person name="Teixeira M."/>
            <person name="Gilbert C."/>
            <person name="Rigaud T."/>
            <person name="Cordaux R."/>
        </authorList>
    </citation>
    <scope>NUCLEOTIDE SEQUENCE [LARGE SCALE GENOMIC DNA]</scope>
    <source>
        <strain evidence="2 3">Ou3-Ou53</strain>
    </source>
</reference>
<organism evidence="2 3">
    <name type="scientific">Nosema granulosis</name>
    <dbReference type="NCBI Taxonomy" id="83296"/>
    <lineage>
        <taxon>Eukaryota</taxon>
        <taxon>Fungi</taxon>
        <taxon>Fungi incertae sedis</taxon>
        <taxon>Microsporidia</taxon>
        <taxon>Nosematidae</taxon>
        <taxon>Nosema</taxon>
    </lineage>
</organism>
<accession>A0A9P6GZS7</accession>
<proteinExistence type="predicted"/>
<gene>
    <name evidence="2" type="ORF">NGRA_1581</name>
</gene>
<evidence type="ECO:0000256" key="1">
    <source>
        <dbReference type="SAM" id="SignalP"/>
    </source>
</evidence>
<dbReference type="AlphaFoldDB" id="A0A9P6GZS7"/>